<evidence type="ECO:0000256" key="1">
    <source>
        <dbReference type="ARBA" id="ARBA00022603"/>
    </source>
</evidence>
<dbReference type="GO" id="GO:0032259">
    <property type="term" value="P:methylation"/>
    <property type="evidence" value="ECO:0007669"/>
    <property type="project" value="UniProtKB-KW"/>
</dbReference>
<feature type="domain" description="Methyltransferase type 11" evidence="3">
    <location>
        <begin position="54"/>
        <end position="141"/>
    </location>
</feature>
<dbReference type="PANTHER" id="PTHR13090:SF1">
    <property type="entry name" value="ARGININE-HYDROXYLASE NDUFAF5, MITOCHONDRIAL"/>
    <property type="match status" value="1"/>
</dbReference>
<dbReference type="GO" id="GO:0008757">
    <property type="term" value="F:S-adenosylmethionine-dependent methyltransferase activity"/>
    <property type="evidence" value="ECO:0007669"/>
    <property type="project" value="InterPro"/>
</dbReference>
<accession>A0A382FTR2</accession>
<keyword evidence="1" id="KW-0489">Methyltransferase</keyword>
<dbReference type="SUPFAM" id="SSF53335">
    <property type="entry name" value="S-adenosyl-L-methionine-dependent methyltransferases"/>
    <property type="match status" value="1"/>
</dbReference>
<evidence type="ECO:0000256" key="2">
    <source>
        <dbReference type="ARBA" id="ARBA00022679"/>
    </source>
</evidence>
<organism evidence="4">
    <name type="scientific">marine metagenome</name>
    <dbReference type="NCBI Taxonomy" id="408172"/>
    <lineage>
        <taxon>unclassified sequences</taxon>
        <taxon>metagenomes</taxon>
        <taxon>ecological metagenomes</taxon>
    </lineage>
</organism>
<name>A0A382FTR2_9ZZZZ</name>
<dbReference type="EMBL" id="UINC01051459">
    <property type="protein sequence ID" value="SVB65643.1"/>
    <property type="molecule type" value="Genomic_DNA"/>
</dbReference>
<dbReference type="Gene3D" id="3.40.50.150">
    <property type="entry name" value="Vaccinia Virus protein VP39"/>
    <property type="match status" value="1"/>
</dbReference>
<dbReference type="CDD" id="cd02440">
    <property type="entry name" value="AdoMet_MTases"/>
    <property type="match status" value="1"/>
</dbReference>
<proteinExistence type="predicted"/>
<dbReference type="Pfam" id="PF08241">
    <property type="entry name" value="Methyltransf_11"/>
    <property type="match status" value="1"/>
</dbReference>
<keyword evidence="2" id="KW-0808">Transferase</keyword>
<dbReference type="PANTHER" id="PTHR13090">
    <property type="entry name" value="ARGININE-HYDROXYLASE NDUFAF5, MITOCHONDRIAL"/>
    <property type="match status" value="1"/>
</dbReference>
<sequence length="292" mass="32435">MNNSSMKIFDRHAVRLHRERAADGFGSFSFLFREAAERLVDRLFDIRREFPLALDLGSHGGLVADILAGRDCIQAIVQCDLSEKLVRGASGLRIVGDEEVQPFSSATFDLVISSASFHWINDLPGTLVQALRSLRPDGLLLVNFFGGETLKELRRSLLEVESEIKGGVSPRVSPFTDVRDAGALLQRTGFALPVADLETVTVSYESPQKLFHDLRGMGEVNSLIGRQKTFTSRQIMLSAFKRYREIYEDQSGRIPATFEIITLTGWAPAPNQQKAAKRGSGQVLLKDELKKL</sequence>
<evidence type="ECO:0000259" key="3">
    <source>
        <dbReference type="Pfam" id="PF08241"/>
    </source>
</evidence>
<dbReference type="InterPro" id="IPR013216">
    <property type="entry name" value="Methyltransf_11"/>
</dbReference>
<evidence type="ECO:0000313" key="4">
    <source>
        <dbReference type="EMBL" id="SVB65643.1"/>
    </source>
</evidence>
<dbReference type="AlphaFoldDB" id="A0A382FTR2"/>
<dbReference type="InterPro" id="IPR029063">
    <property type="entry name" value="SAM-dependent_MTases_sf"/>
</dbReference>
<dbReference type="InterPro" id="IPR050602">
    <property type="entry name" value="Malonyl-ACP_OMT"/>
</dbReference>
<gene>
    <name evidence="4" type="ORF">METZ01_LOCUS218497</name>
</gene>
<reference evidence="4" key="1">
    <citation type="submission" date="2018-05" db="EMBL/GenBank/DDBJ databases">
        <authorList>
            <person name="Lanie J.A."/>
            <person name="Ng W.-L."/>
            <person name="Kazmierczak K.M."/>
            <person name="Andrzejewski T.M."/>
            <person name="Davidsen T.M."/>
            <person name="Wayne K.J."/>
            <person name="Tettelin H."/>
            <person name="Glass J.I."/>
            <person name="Rusch D."/>
            <person name="Podicherti R."/>
            <person name="Tsui H.-C.T."/>
            <person name="Winkler M.E."/>
        </authorList>
    </citation>
    <scope>NUCLEOTIDE SEQUENCE</scope>
</reference>
<protein>
    <recommendedName>
        <fullName evidence="3">Methyltransferase type 11 domain-containing protein</fullName>
    </recommendedName>
</protein>